<keyword evidence="5 8" id="KW-0255">Endonuclease</keyword>
<keyword evidence="3 8" id="KW-0540">Nuclease</keyword>
<feature type="binding site" evidence="8">
    <location>
        <position position="63"/>
    </location>
    <ligand>
        <name>Zn(2+)</name>
        <dbReference type="ChEBI" id="CHEBI:29105"/>
        <label>1</label>
        <note>catalytic</note>
    </ligand>
</feature>
<evidence type="ECO:0000313" key="10">
    <source>
        <dbReference type="EMBL" id="MBD8507423.1"/>
    </source>
</evidence>
<dbReference type="GO" id="GO:0008270">
    <property type="term" value="F:zinc ion binding"/>
    <property type="evidence" value="ECO:0007669"/>
    <property type="project" value="UniProtKB-UniRule"/>
</dbReference>
<dbReference type="Proteomes" id="UP000642993">
    <property type="component" value="Unassembled WGS sequence"/>
</dbReference>
<comment type="caution">
    <text evidence="10">The sequence shown here is derived from an EMBL/GenBank/DDBJ whole genome shotgun (WGS) entry which is preliminary data.</text>
</comment>
<feature type="binding site" evidence="8">
    <location>
        <position position="67"/>
    </location>
    <ligand>
        <name>Zn(2+)</name>
        <dbReference type="ChEBI" id="CHEBI:29105"/>
        <label>2</label>
        <note>catalytic</note>
    </ligand>
</feature>
<keyword evidence="4 8" id="KW-0479">Metal-binding</keyword>
<dbReference type="GO" id="GO:0042781">
    <property type="term" value="F:3'-tRNA processing endoribonuclease activity"/>
    <property type="evidence" value="ECO:0007669"/>
    <property type="project" value="UniProtKB-UniRule"/>
</dbReference>
<accession>A0A927PM06</accession>
<dbReference type="PANTHER" id="PTHR46018:SF2">
    <property type="entry name" value="ZINC PHOSPHODIESTERASE ELAC PROTEIN 1"/>
    <property type="match status" value="1"/>
</dbReference>
<dbReference type="EMBL" id="JACYWE010000008">
    <property type="protein sequence ID" value="MBD8507423.1"/>
    <property type="molecule type" value="Genomic_DNA"/>
</dbReference>
<comment type="catalytic activity">
    <reaction evidence="8">
        <text>Endonucleolytic cleavage of RNA, removing extra 3' nucleotides from tRNA precursor, generating 3' termini of tRNAs. A 3'-hydroxy group is left at the tRNA terminus and a 5'-phosphoryl group is left at the trailer molecule.</text>
        <dbReference type="EC" id="3.1.26.11"/>
    </reaction>
</comment>
<comment type="function">
    <text evidence="8">Zinc phosphodiesterase, which displays some tRNA 3'-processing endonuclease activity. Probably involved in tRNA maturation, by removing a 3'-trailer from precursor tRNA.</text>
</comment>
<evidence type="ECO:0000256" key="8">
    <source>
        <dbReference type="HAMAP-Rule" id="MF_01818"/>
    </source>
</evidence>
<keyword evidence="6 8" id="KW-0378">Hydrolase</keyword>
<reference evidence="10" key="1">
    <citation type="submission" date="2020-09" db="EMBL/GenBank/DDBJ databases">
        <title>Hoyosella lacisalsi sp. nov., a halotolerant actinobacterium isolated from soil of Lake Gudzhirganskoe.</title>
        <authorList>
            <person name="Yang Q."/>
            <person name="Guo P.Y."/>
            <person name="Liu S.W."/>
            <person name="Li F.N."/>
            <person name="Sun C.H."/>
        </authorList>
    </citation>
    <scope>NUCLEOTIDE SEQUENCE</scope>
    <source>
        <strain evidence="10">G463</strain>
    </source>
</reference>
<feature type="binding site" evidence="8">
    <location>
        <position position="65"/>
    </location>
    <ligand>
        <name>Zn(2+)</name>
        <dbReference type="ChEBI" id="CHEBI:29105"/>
        <label>1</label>
        <note>catalytic</note>
    </ligand>
</feature>
<evidence type="ECO:0000313" key="11">
    <source>
        <dbReference type="Proteomes" id="UP000642993"/>
    </source>
</evidence>
<name>A0A927PM06_9ACTN</name>
<evidence type="ECO:0000256" key="3">
    <source>
        <dbReference type="ARBA" id="ARBA00022722"/>
    </source>
</evidence>
<proteinExistence type="inferred from homology"/>
<keyword evidence="11" id="KW-1185">Reference proteome</keyword>
<dbReference type="InterPro" id="IPR036866">
    <property type="entry name" value="RibonucZ/Hydroxyglut_hydro"/>
</dbReference>
<feature type="binding site" evidence="8">
    <location>
        <position position="68"/>
    </location>
    <ligand>
        <name>Zn(2+)</name>
        <dbReference type="ChEBI" id="CHEBI:29105"/>
        <label>2</label>
        <note>catalytic</note>
    </ligand>
</feature>
<comment type="cofactor">
    <cofactor evidence="8">
        <name>Zn(2+)</name>
        <dbReference type="ChEBI" id="CHEBI:29105"/>
    </cofactor>
    <text evidence="8">Binds 2 Zn(2+) ions.</text>
</comment>
<evidence type="ECO:0000256" key="7">
    <source>
        <dbReference type="ARBA" id="ARBA00022833"/>
    </source>
</evidence>
<evidence type="ECO:0000256" key="5">
    <source>
        <dbReference type="ARBA" id="ARBA00022759"/>
    </source>
</evidence>
<dbReference type="Pfam" id="PF12706">
    <property type="entry name" value="Lactamase_B_2"/>
    <property type="match status" value="1"/>
</dbReference>
<dbReference type="SUPFAM" id="SSF56281">
    <property type="entry name" value="Metallo-hydrolase/oxidoreductase"/>
    <property type="match status" value="1"/>
</dbReference>
<dbReference type="Gene3D" id="3.60.15.10">
    <property type="entry name" value="Ribonuclease Z/Hydroxyacylglutathione hydrolase-like"/>
    <property type="match status" value="1"/>
</dbReference>
<protein>
    <recommendedName>
        <fullName evidence="8">Ribonuclease Z</fullName>
        <shortName evidence="8">RNase Z</shortName>
        <ecNumber evidence="8">3.1.26.11</ecNumber>
    </recommendedName>
    <alternativeName>
        <fullName evidence="8">tRNA 3 endonuclease</fullName>
    </alternativeName>
    <alternativeName>
        <fullName evidence="8">tRNase Z</fullName>
    </alternativeName>
</protein>
<dbReference type="RefSeq" id="WP_192039890.1">
    <property type="nucleotide sequence ID" value="NZ_JACYWE010000008.1"/>
</dbReference>
<dbReference type="AlphaFoldDB" id="A0A927PM06"/>
<evidence type="ECO:0000256" key="4">
    <source>
        <dbReference type="ARBA" id="ARBA00022723"/>
    </source>
</evidence>
<comment type="subunit">
    <text evidence="1 8">Homodimer.</text>
</comment>
<dbReference type="HAMAP" id="MF_01818">
    <property type="entry name" value="RNase_Z_BN"/>
    <property type="match status" value="1"/>
</dbReference>
<dbReference type="InterPro" id="IPR013471">
    <property type="entry name" value="RNase_Z/BN"/>
</dbReference>
<feature type="active site" description="Proton acceptor" evidence="8">
    <location>
        <position position="67"/>
    </location>
</feature>
<evidence type="ECO:0000259" key="9">
    <source>
        <dbReference type="Pfam" id="PF12706"/>
    </source>
</evidence>
<evidence type="ECO:0000256" key="2">
    <source>
        <dbReference type="ARBA" id="ARBA00022694"/>
    </source>
</evidence>
<feature type="binding site" evidence="8">
    <location>
        <position position="208"/>
    </location>
    <ligand>
        <name>Zn(2+)</name>
        <dbReference type="ChEBI" id="CHEBI:29105"/>
        <label>1</label>
        <note>catalytic</note>
    </ligand>
</feature>
<comment type="similarity">
    <text evidence="8">Belongs to the RNase Z family.</text>
</comment>
<keyword evidence="2 8" id="KW-0819">tRNA processing</keyword>
<dbReference type="EC" id="3.1.26.11" evidence="8"/>
<evidence type="ECO:0000256" key="1">
    <source>
        <dbReference type="ARBA" id="ARBA00011738"/>
    </source>
</evidence>
<dbReference type="Pfam" id="PF23023">
    <property type="entry name" value="Anti-Pycsar_Apyc1"/>
    <property type="match status" value="1"/>
</dbReference>
<organism evidence="10 11">
    <name type="scientific">Lolliginicoccus lacisalsi</name>
    <dbReference type="NCBI Taxonomy" id="2742202"/>
    <lineage>
        <taxon>Bacteria</taxon>
        <taxon>Bacillati</taxon>
        <taxon>Actinomycetota</taxon>
        <taxon>Actinomycetes</taxon>
        <taxon>Mycobacteriales</taxon>
        <taxon>Hoyosellaceae</taxon>
        <taxon>Lolliginicoccus</taxon>
    </lineage>
</organism>
<feature type="domain" description="Metallo-beta-lactamase" evidence="9">
    <location>
        <begin position="198"/>
        <end position="267"/>
    </location>
</feature>
<dbReference type="PANTHER" id="PTHR46018">
    <property type="entry name" value="ZINC PHOSPHODIESTERASE ELAC PROTEIN 1"/>
    <property type="match status" value="1"/>
</dbReference>
<dbReference type="InterPro" id="IPR001279">
    <property type="entry name" value="Metallo-B-lactamas"/>
</dbReference>
<sequence>MSPRELVILGTASAVPTRQRNHNGYFLRWGSSGILFDPGEGSQRQMSCAGISAHDINQVCITHFHGDHCLGLPGIVQRIARDGVPHEVTVAYPAAGEQYYQRLRWASEFHPTDVIRPHALEGAEPPAFGQPRMTALPLLHSVPVYGYRLADPDGVHMHADELAAIGVTGPRVGQLKQQGHLRLDSGRTIELGDFSTPSRGASLAFVMDTGWCDNAIALASGADTLVIEATFLSAEEHIAARYRHLTARQAGRIASLAGAGRLVLTHFSQRYGLGGMQAFEDEARGEFTGPIHIARDLDVIPL</sequence>
<keyword evidence="7 8" id="KW-0862">Zinc</keyword>
<gene>
    <name evidence="8" type="primary">rnz</name>
    <name evidence="10" type="ORF">HT102_13115</name>
</gene>
<dbReference type="CDD" id="cd07717">
    <property type="entry name" value="RNaseZ_ZiPD-like_MBL-fold"/>
    <property type="match status" value="1"/>
</dbReference>
<feature type="binding site" evidence="8">
    <location>
        <position position="140"/>
    </location>
    <ligand>
        <name>Zn(2+)</name>
        <dbReference type="ChEBI" id="CHEBI:29105"/>
        <label>1</label>
        <note>catalytic</note>
    </ligand>
</feature>
<feature type="binding site" evidence="8">
    <location>
        <position position="266"/>
    </location>
    <ligand>
        <name>Zn(2+)</name>
        <dbReference type="ChEBI" id="CHEBI:29105"/>
        <label>2</label>
        <note>catalytic</note>
    </ligand>
</feature>
<dbReference type="NCBIfam" id="NF000805">
    <property type="entry name" value="PRK00055.2-3"/>
    <property type="match status" value="1"/>
</dbReference>
<evidence type="ECO:0000256" key="6">
    <source>
        <dbReference type="ARBA" id="ARBA00022801"/>
    </source>
</evidence>
<feature type="binding site" evidence="8">
    <location>
        <position position="208"/>
    </location>
    <ligand>
        <name>Zn(2+)</name>
        <dbReference type="ChEBI" id="CHEBI:29105"/>
        <label>2</label>
        <note>catalytic</note>
    </ligand>
</feature>